<evidence type="ECO:0000313" key="2">
    <source>
        <dbReference type="EMBL" id="EZP83407.1"/>
    </source>
</evidence>
<dbReference type="Proteomes" id="UP000024329">
    <property type="component" value="Unassembled WGS sequence"/>
</dbReference>
<dbReference type="InterPro" id="IPR021109">
    <property type="entry name" value="Peptidase_aspartic_dom_sf"/>
</dbReference>
<dbReference type="Pfam" id="PF13975">
    <property type="entry name" value="gag-asp_proteas"/>
    <property type="match status" value="1"/>
</dbReference>
<sequence>MNLDELTGFLIGQPLLSLTIAAILLAVAAGMIAAGNPRLGRIMRNCAYLGLIAALLLTVAELAGHNGRSEAALWLDATRPAEIVGKETVIAMRADGHFWVEAQLNGEPIEFLIDTGATYTGVSQRVAQRVGIQPDPEDRGMILETANGSIVARRGTADSLHFGGIEANALTVAIGPDTEVDTNVIGMNLLSQLAAWRVEGNRLILTPKTPSPRT</sequence>
<feature type="transmembrane region" description="Helical" evidence="1">
    <location>
        <begin position="15"/>
        <end position="34"/>
    </location>
</feature>
<keyword evidence="2" id="KW-0378">Hydrolase</keyword>
<evidence type="ECO:0000256" key="1">
    <source>
        <dbReference type="SAM" id="Phobius"/>
    </source>
</evidence>
<dbReference type="RefSeq" id="WP_036524639.1">
    <property type="nucleotide sequence ID" value="NZ_JFYZ01000003.1"/>
</dbReference>
<dbReference type="NCBIfam" id="TIGR02281">
    <property type="entry name" value="clan_AA_DTGA"/>
    <property type="match status" value="1"/>
</dbReference>
<dbReference type="CDD" id="cd05483">
    <property type="entry name" value="retropepsin_like_bacteria"/>
    <property type="match status" value="1"/>
</dbReference>
<protein>
    <submittedName>
        <fullName evidence="2">Clan AA aspartic protease, family</fullName>
    </submittedName>
</protein>
<dbReference type="GO" id="GO:0006508">
    <property type="term" value="P:proteolysis"/>
    <property type="evidence" value="ECO:0007669"/>
    <property type="project" value="UniProtKB-KW"/>
</dbReference>
<keyword evidence="1" id="KW-0812">Transmembrane</keyword>
<dbReference type="InterPro" id="IPR011969">
    <property type="entry name" value="Clan_AA_Asp_peptidase_C"/>
</dbReference>
<keyword evidence="2" id="KW-0645">Protease</keyword>
<dbReference type="EMBL" id="JFYZ01000003">
    <property type="protein sequence ID" value="EZP83407.1"/>
    <property type="molecule type" value="Genomic_DNA"/>
</dbReference>
<evidence type="ECO:0000313" key="3">
    <source>
        <dbReference type="Proteomes" id="UP000024329"/>
    </source>
</evidence>
<dbReference type="STRING" id="158500.BES08_04535"/>
<reference evidence="2 3" key="1">
    <citation type="submission" date="2014-03" db="EMBL/GenBank/DDBJ databases">
        <title>Whole genome sequence of Novosphingobium resinovorum KF1.</title>
        <authorList>
            <person name="Gan H.M."/>
            <person name="Gan H.Y."/>
            <person name="Chew T.H."/>
            <person name="Savka M.A."/>
        </authorList>
    </citation>
    <scope>NUCLEOTIDE SEQUENCE [LARGE SCALE GENOMIC DNA]</scope>
    <source>
        <strain evidence="2 3">KF1</strain>
    </source>
</reference>
<dbReference type="eggNOG" id="COG3577">
    <property type="taxonomic scope" value="Bacteria"/>
</dbReference>
<dbReference type="SUPFAM" id="SSF50630">
    <property type="entry name" value="Acid proteases"/>
    <property type="match status" value="1"/>
</dbReference>
<keyword evidence="1" id="KW-1133">Transmembrane helix</keyword>
<dbReference type="Gene3D" id="2.40.70.10">
    <property type="entry name" value="Acid Proteases"/>
    <property type="match status" value="1"/>
</dbReference>
<feature type="transmembrane region" description="Helical" evidence="1">
    <location>
        <begin position="46"/>
        <end position="64"/>
    </location>
</feature>
<dbReference type="PATRIC" id="fig|158500.4.peg.1555"/>
<proteinExistence type="predicted"/>
<gene>
    <name evidence="2" type="ORF">BV97_01518</name>
</gene>
<name>A0A031K486_9SPHN</name>
<accession>A0A031K486</accession>
<dbReference type="InterPro" id="IPR034122">
    <property type="entry name" value="Retropepsin-like_bacterial"/>
</dbReference>
<dbReference type="AlphaFoldDB" id="A0A031K486"/>
<comment type="caution">
    <text evidence="2">The sequence shown here is derived from an EMBL/GenBank/DDBJ whole genome shotgun (WGS) entry which is preliminary data.</text>
</comment>
<organism evidence="2 3">
    <name type="scientific">Novosphingobium resinovorum</name>
    <dbReference type="NCBI Taxonomy" id="158500"/>
    <lineage>
        <taxon>Bacteria</taxon>
        <taxon>Pseudomonadati</taxon>
        <taxon>Pseudomonadota</taxon>
        <taxon>Alphaproteobacteria</taxon>
        <taxon>Sphingomonadales</taxon>
        <taxon>Sphingomonadaceae</taxon>
        <taxon>Novosphingobium</taxon>
    </lineage>
</organism>
<keyword evidence="1" id="KW-0472">Membrane</keyword>
<dbReference type="GO" id="GO:0008233">
    <property type="term" value="F:peptidase activity"/>
    <property type="evidence" value="ECO:0007669"/>
    <property type="project" value="UniProtKB-KW"/>
</dbReference>